<evidence type="ECO:0000256" key="1">
    <source>
        <dbReference type="SAM" id="Phobius"/>
    </source>
</evidence>
<dbReference type="Proteomes" id="UP000189796">
    <property type="component" value="Chromosome I"/>
</dbReference>
<protein>
    <recommendedName>
        <fullName evidence="4">Methyl-accepting chemotaxis protein</fullName>
    </recommendedName>
</protein>
<reference evidence="2 3" key="1">
    <citation type="submission" date="2016-11" db="EMBL/GenBank/DDBJ databases">
        <authorList>
            <person name="Jaros S."/>
            <person name="Januszkiewicz K."/>
            <person name="Wedrychowicz H."/>
        </authorList>
    </citation>
    <scope>NUCLEOTIDE SEQUENCE [LARGE SCALE GENOMIC DNA]</scope>
    <source>
        <strain evidence="2 3">GAS138</strain>
    </source>
</reference>
<name>A0A1M5RMD9_9BRAD</name>
<feature type="transmembrane region" description="Helical" evidence="1">
    <location>
        <begin position="107"/>
        <end position="125"/>
    </location>
</feature>
<evidence type="ECO:0008006" key="4">
    <source>
        <dbReference type="Google" id="ProtNLM"/>
    </source>
</evidence>
<accession>A0A1M5RMD9</accession>
<organism evidence="2 3">
    <name type="scientific">Bradyrhizobium erythrophlei</name>
    <dbReference type="NCBI Taxonomy" id="1437360"/>
    <lineage>
        <taxon>Bacteria</taxon>
        <taxon>Pseudomonadati</taxon>
        <taxon>Pseudomonadota</taxon>
        <taxon>Alphaproteobacteria</taxon>
        <taxon>Hyphomicrobiales</taxon>
        <taxon>Nitrobacteraceae</taxon>
        <taxon>Bradyrhizobium</taxon>
    </lineage>
</organism>
<gene>
    <name evidence="2" type="ORF">SAMN05443248_4287</name>
</gene>
<feature type="transmembrane region" description="Helical" evidence="1">
    <location>
        <begin position="12"/>
        <end position="33"/>
    </location>
</feature>
<keyword evidence="1" id="KW-0812">Transmembrane</keyword>
<keyword evidence="1" id="KW-0472">Membrane</keyword>
<feature type="transmembrane region" description="Helical" evidence="1">
    <location>
        <begin position="76"/>
        <end position="95"/>
    </location>
</feature>
<evidence type="ECO:0000313" key="3">
    <source>
        <dbReference type="Proteomes" id="UP000189796"/>
    </source>
</evidence>
<sequence>MTANDPKRALPPGLVSGLLFFAVVLAGSSYIVFAKLHEFSATTVTAVPVLIMISYALMLGIARLFRLRDDQSGDNLYYMGFLFTLTSLAVSLYQFDAAKSAEQIVQNFGIAIASTIAGITLRILFNQMRRDPVEVEATARLELAEASRRVKRELESTVLEFSYFRRMAQQSISDALAEVKETLGDTSDRLAGEIKRFAATAGKPLEEASRRSGDTLDSLNEKMVTTLETVSAQLVEEGERLTRSTTSIVRAIDTVVARLTALQTPDQLIEIKLAPMIQGLTRAINSFDKSAEKQANTIEANLRQTQVIGDAVNILMQEIRAAEAARASARPWGSPSTREG</sequence>
<proteinExistence type="predicted"/>
<keyword evidence="1" id="KW-1133">Transmembrane helix</keyword>
<dbReference type="EMBL" id="LT670817">
    <property type="protein sequence ID" value="SHH27405.1"/>
    <property type="molecule type" value="Genomic_DNA"/>
</dbReference>
<evidence type="ECO:0000313" key="2">
    <source>
        <dbReference type="EMBL" id="SHH27405.1"/>
    </source>
</evidence>
<dbReference type="AlphaFoldDB" id="A0A1M5RMD9"/>
<feature type="transmembrane region" description="Helical" evidence="1">
    <location>
        <begin position="39"/>
        <end position="64"/>
    </location>
</feature>